<proteinExistence type="predicted"/>
<keyword evidence="1" id="KW-0175">Coiled coil</keyword>
<evidence type="ECO:0000256" key="1">
    <source>
        <dbReference type="SAM" id="Coils"/>
    </source>
</evidence>
<feature type="region of interest" description="Disordered" evidence="2">
    <location>
        <begin position="1"/>
        <end position="20"/>
    </location>
</feature>
<feature type="compositionally biased region" description="Low complexity" evidence="2">
    <location>
        <begin position="199"/>
        <end position="211"/>
    </location>
</feature>
<keyword evidence="4" id="KW-1185">Reference proteome</keyword>
<evidence type="ECO:0000313" key="4">
    <source>
        <dbReference type="Proteomes" id="UP000708208"/>
    </source>
</evidence>
<dbReference type="Proteomes" id="UP000708208">
    <property type="component" value="Unassembled WGS sequence"/>
</dbReference>
<sequence length="211" mass="23425">MSNPRNFMMNPTVPRSAPRIPVNPTPFNFEKPTPQVPEVSLIFDTSMQNGKHGSTPLLAHPLPTAVPQPVAPHCPPTSSQIQQAQYVQPNNFEVRVLYDVIKKQEESIMRLENNLKLMSENQDLQWKNIQGLLTTLLDRSSVKKPHLADQAVQTENFKEITPKLPIVETEAKPVNTGSSMQIQTKTCVTNVPRVERSRSSSSSSSSASSSL</sequence>
<feature type="coiled-coil region" evidence="1">
    <location>
        <begin position="94"/>
        <end position="121"/>
    </location>
</feature>
<gene>
    <name evidence="3" type="ORF">AFUS01_LOCUS42537</name>
</gene>
<name>A0A8J2LD23_9HEXA</name>
<organism evidence="3 4">
    <name type="scientific">Allacma fusca</name>
    <dbReference type="NCBI Taxonomy" id="39272"/>
    <lineage>
        <taxon>Eukaryota</taxon>
        <taxon>Metazoa</taxon>
        <taxon>Ecdysozoa</taxon>
        <taxon>Arthropoda</taxon>
        <taxon>Hexapoda</taxon>
        <taxon>Collembola</taxon>
        <taxon>Symphypleona</taxon>
        <taxon>Sminthuridae</taxon>
        <taxon>Allacma</taxon>
    </lineage>
</organism>
<dbReference type="AlphaFoldDB" id="A0A8J2LD23"/>
<accession>A0A8J2LD23</accession>
<feature type="non-terminal residue" evidence="3">
    <location>
        <position position="211"/>
    </location>
</feature>
<feature type="region of interest" description="Disordered" evidence="2">
    <location>
        <begin position="171"/>
        <end position="211"/>
    </location>
</feature>
<evidence type="ECO:0000313" key="3">
    <source>
        <dbReference type="EMBL" id="CAG7832878.1"/>
    </source>
</evidence>
<dbReference type="EMBL" id="CAJVCH010567467">
    <property type="protein sequence ID" value="CAG7832878.1"/>
    <property type="molecule type" value="Genomic_DNA"/>
</dbReference>
<comment type="caution">
    <text evidence="3">The sequence shown here is derived from an EMBL/GenBank/DDBJ whole genome shotgun (WGS) entry which is preliminary data.</text>
</comment>
<protein>
    <submittedName>
        <fullName evidence="3">Uncharacterized protein</fullName>
    </submittedName>
</protein>
<evidence type="ECO:0000256" key="2">
    <source>
        <dbReference type="SAM" id="MobiDB-lite"/>
    </source>
</evidence>
<reference evidence="3" key="1">
    <citation type="submission" date="2021-06" db="EMBL/GenBank/DDBJ databases">
        <authorList>
            <person name="Hodson N. C."/>
            <person name="Mongue J. A."/>
            <person name="Jaron S. K."/>
        </authorList>
    </citation>
    <scope>NUCLEOTIDE SEQUENCE</scope>
</reference>
<feature type="compositionally biased region" description="Polar residues" evidence="2">
    <location>
        <begin position="175"/>
        <end position="189"/>
    </location>
</feature>